<evidence type="ECO:0000313" key="4">
    <source>
        <dbReference type="Proteomes" id="UP001163152"/>
    </source>
</evidence>
<dbReference type="KEGG" id="tsin:OXH18_05250"/>
<dbReference type="SUPFAM" id="SSF51126">
    <property type="entry name" value="Pectin lyase-like"/>
    <property type="match status" value="1"/>
</dbReference>
<proteinExistence type="predicted"/>
<dbReference type="RefSeq" id="WP_268611352.1">
    <property type="nucleotide sequence ID" value="NZ_CP113797.1"/>
</dbReference>
<dbReference type="AlphaFoldDB" id="A0A9E9C8G7"/>
<feature type="domain" description="DUF4347" evidence="2">
    <location>
        <begin position="1"/>
        <end position="161"/>
    </location>
</feature>
<dbReference type="InterPro" id="IPR025592">
    <property type="entry name" value="DUF4347"/>
</dbReference>
<feature type="region of interest" description="Disordered" evidence="1">
    <location>
        <begin position="464"/>
        <end position="523"/>
    </location>
</feature>
<reference evidence="3" key="1">
    <citation type="submission" date="2022-12" db="EMBL/GenBank/DDBJ databases">
        <title>Polyphasic identification of a Novel Hot-Spring Cyanobacterium Ocullathermofonsia sinensis gen nov. sp. nov. and Genomic Insights on its Adaptations to the Thermal Habitat.</title>
        <authorList>
            <person name="Daroch M."/>
            <person name="Tang J."/>
            <person name="Jiang Y."/>
        </authorList>
    </citation>
    <scope>NUCLEOTIDE SEQUENCE</scope>
    <source>
        <strain evidence="3">PKUAC-SCTA174</strain>
    </source>
</reference>
<evidence type="ECO:0000256" key="1">
    <source>
        <dbReference type="SAM" id="MobiDB-lite"/>
    </source>
</evidence>
<gene>
    <name evidence="3" type="ORF">OXH18_05250</name>
</gene>
<organism evidence="3 4">
    <name type="scientific">Thermocoleostomius sinensis A174</name>
    <dbReference type="NCBI Taxonomy" id="2016057"/>
    <lineage>
        <taxon>Bacteria</taxon>
        <taxon>Bacillati</taxon>
        <taxon>Cyanobacteriota</taxon>
        <taxon>Cyanophyceae</taxon>
        <taxon>Oculatellales</taxon>
        <taxon>Oculatellaceae</taxon>
        <taxon>Thermocoleostomius</taxon>
    </lineage>
</organism>
<dbReference type="EMBL" id="CP113797">
    <property type="protein sequence ID" value="WAL61399.1"/>
    <property type="molecule type" value="Genomic_DNA"/>
</dbReference>
<dbReference type="Proteomes" id="UP001163152">
    <property type="component" value="Chromosome"/>
</dbReference>
<protein>
    <submittedName>
        <fullName evidence="3">DUF4347 domain-containing protein</fullName>
    </submittedName>
</protein>
<evidence type="ECO:0000313" key="3">
    <source>
        <dbReference type="EMBL" id="WAL61399.1"/>
    </source>
</evidence>
<sequence>MFIDSRIVHHEILARGVRPGTAVYTLSSEHDGVSTITQVLSRYGNLRALHLVSHGQAGQFQLGNQVISPDRFAHYQSHLVQWRSALSASADVLVYGCEVAVDHEAWLHQLSQVIEADVAASTNLTGSAQLGGDWTLEATTGPIETPIAFSESARSAYEGVLKQITVTTTDDAGTGSLRWAIEQSNTSLEDDFIDLSQISGTIRLQQSLPAIRSNLTLAGNGDDIISGNQSHRVLYVDRGNVAIRNLTIADGLALGSHGIDGAGGAAGLGGGLFVNSGRVMLSQVTFVNNRAVGGDGTVQTETGENSVEDEGRSAMALQTTIAADKNRLTVSQGGIVGINGISLPDLDRVALGEQGVRIDSNRDQYRADRGAIAGVNGIGIGGIGTIAFGGGGGFGGFGNAGNGGNGGNGGTEGGNGGNGGNGGDGGTGVFSTFDIWGKQGVGTAVFGGGGGFGGLGNAGNGGEGGDAKAPIADGGNGGQGGRGGNGGFGGGGGSGGSGGNGGILSTPGASGMPGDGGFGGGNGSTGGGGGAGLGGAIFVRSGSLTLYNTTFERNQAIGGAGANNGQGKGGAIFIVTEALKDHAKVATTPQVIAFDRLPTFVNNQASHADDHAMDNPDVYGIIAVH</sequence>
<keyword evidence="4" id="KW-1185">Reference proteome</keyword>
<name>A0A9E9C8G7_9CYAN</name>
<feature type="compositionally biased region" description="Gly residues" evidence="1">
    <location>
        <begin position="511"/>
        <end position="523"/>
    </location>
</feature>
<dbReference type="InterPro" id="IPR011050">
    <property type="entry name" value="Pectin_lyase_fold/virulence"/>
</dbReference>
<feature type="compositionally biased region" description="Gly residues" evidence="1">
    <location>
        <begin position="474"/>
        <end position="502"/>
    </location>
</feature>
<evidence type="ECO:0000259" key="2">
    <source>
        <dbReference type="Pfam" id="PF14252"/>
    </source>
</evidence>
<accession>A0A9E9C8G7</accession>
<dbReference type="Pfam" id="PF14252">
    <property type="entry name" value="DUF4347"/>
    <property type="match status" value="1"/>
</dbReference>